<dbReference type="AlphaFoldDB" id="A0A1H2U2X1"/>
<evidence type="ECO:0000256" key="2">
    <source>
        <dbReference type="ARBA" id="ARBA00022475"/>
    </source>
</evidence>
<evidence type="ECO:0000256" key="5">
    <source>
        <dbReference type="ARBA" id="ARBA00023136"/>
    </source>
</evidence>
<feature type="compositionally biased region" description="Basic and acidic residues" evidence="6">
    <location>
        <begin position="168"/>
        <end position="194"/>
    </location>
</feature>
<dbReference type="Proteomes" id="UP000198539">
    <property type="component" value="Unassembled WGS sequence"/>
</dbReference>
<feature type="transmembrane region" description="Helical" evidence="7">
    <location>
        <begin position="466"/>
        <end position="488"/>
    </location>
</feature>
<dbReference type="PANTHER" id="PTHR30287:SF2">
    <property type="entry name" value="BLL1001 PROTEIN"/>
    <property type="match status" value="1"/>
</dbReference>
<name>A0A1H2U2X1_9RHOB</name>
<evidence type="ECO:0000259" key="8">
    <source>
        <dbReference type="Pfam" id="PF02687"/>
    </source>
</evidence>
<feature type="transmembrane region" description="Helical" evidence="7">
    <location>
        <begin position="520"/>
        <end position="542"/>
    </location>
</feature>
<evidence type="ECO:0000256" key="1">
    <source>
        <dbReference type="ARBA" id="ARBA00004651"/>
    </source>
</evidence>
<feature type="domain" description="ABC3 transporter permease C-terminal" evidence="8">
    <location>
        <begin position="767"/>
        <end position="883"/>
    </location>
</feature>
<dbReference type="InterPro" id="IPR003838">
    <property type="entry name" value="ABC3_permease_C"/>
</dbReference>
<keyword evidence="10" id="KW-1185">Reference proteome</keyword>
<protein>
    <submittedName>
        <fullName evidence="9">Putative ABC transport system permease protein</fullName>
    </submittedName>
</protein>
<dbReference type="Pfam" id="PF02687">
    <property type="entry name" value="FtsX"/>
    <property type="match status" value="2"/>
</dbReference>
<feature type="transmembrane region" description="Helical" evidence="7">
    <location>
        <begin position="396"/>
        <end position="421"/>
    </location>
</feature>
<dbReference type="InterPro" id="IPR038766">
    <property type="entry name" value="Membrane_comp_ABC_pdt"/>
</dbReference>
<proteinExistence type="predicted"/>
<feature type="region of interest" description="Disordered" evidence="6">
    <location>
        <begin position="654"/>
        <end position="673"/>
    </location>
</feature>
<dbReference type="PANTHER" id="PTHR30287">
    <property type="entry name" value="MEMBRANE COMPONENT OF PREDICTED ABC SUPERFAMILY METABOLITE UPTAKE TRANSPORTER"/>
    <property type="match status" value="1"/>
</dbReference>
<feature type="transmembrane region" description="Helical" evidence="7">
    <location>
        <begin position="300"/>
        <end position="322"/>
    </location>
</feature>
<dbReference type="RefSeq" id="WP_223814260.1">
    <property type="nucleotide sequence ID" value="NZ_CP061498.1"/>
</dbReference>
<feature type="compositionally biased region" description="Polar residues" evidence="6">
    <location>
        <begin position="659"/>
        <end position="673"/>
    </location>
</feature>
<evidence type="ECO:0000256" key="3">
    <source>
        <dbReference type="ARBA" id="ARBA00022692"/>
    </source>
</evidence>
<feature type="transmembrane region" description="Helical" evidence="7">
    <location>
        <begin position="343"/>
        <end position="368"/>
    </location>
</feature>
<accession>A0A1H2U2X1</accession>
<evidence type="ECO:0000256" key="6">
    <source>
        <dbReference type="SAM" id="MobiDB-lite"/>
    </source>
</evidence>
<keyword evidence="5 7" id="KW-0472">Membrane</keyword>
<comment type="subcellular location">
    <subcellularLocation>
        <location evidence="1">Cell membrane</location>
        <topology evidence="1">Multi-pass membrane protein</topology>
    </subcellularLocation>
</comment>
<sequence>MTRAALAALLSHWRAHPLQVVTLLIGLALSTALWSGVQALNAEARASYARAADLLGTGQLDRLTRDGGPVTQAQYVALRRAGWQVSPVLEGRMTLGAARVTITGTEPLTAPAQMGPGSGDGLAGLLAGADGADTPDLTAFITPPGIGFAAPETLDRIGALSATLEPARLGDDTARTDGAGDGRKVPQPADRPREGPQAAPEPRSDTRTDDTQSGTGTPSAALPRLLARAGLPPGTVLTDIGIAQRLLGRPGQIGYLLIAPDQPLGLPPLARISPELRRIPADSGTDMVSLTDSFHLNLTAFGFLAFAVGLLIVHSAVGLAYAQRRPMLRTLRALGVPLRRLMALLMAELLVLTLVAGGAGLVLGYLIAGALLPDVAATLSGLYGAQVAQSLSVSPLWLASGLGMALAGAALASGWAIWKIARLPLLAGAQPRAWAAASGGALALQGAAAGALALLAGGLALWGNGLIAGFALLAAMLLAAALALPLALRAVLVGLARGARGPVAAWVWADSRAQLPSLSVALMALMLALAANVGVGTMVSGFRLTFTGWLDQRLAAELYVTAQTDAQAVELRDWLTPRVQAVLPVRSTDVTLFGAPAQINGVADDATYRDHWPVLQSLPDVWARLALGEGVLVNEQLARRQSLWPGATLAVPGLRVPGSENNRQTTGQATGQASLQPAQMTVLGVYSDYGNPRAQVIVTDALFNRAFPDAPARQFALRLDPAGTEQLAAALRDRFDLPASAVVDQAQIKALSLRVFEQTFTVTRALNVLTLAVAAAALFAGLLTLAGQRQGQIAPLWAMGLTRRRLAALDFGRTLALAALTAVLALPVGLLLAWVLLTVINVQAFGWRLPMHLFPGDWLRLGLWALLAAGAAALIPAWQLARARPVDLLKVFANER</sequence>
<feature type="domain" description="ABC3 transporter permease C-terminal" evidence="8">
    <location>
        <begin position="300"/>
        <end position="424"/>
    </location>
</feature>
<dbReference type="STRING" id="564137.SAMN04488238_102256"/>
<organism evidence="9 10">
    <name type="scientific">Roseicitreum antarcticum</name>
    <dbReference type="NCBI Taxonomy" id="564137"/>
    <lineage>
        <taxon>Bacteria</taxon>
        <taxon>Pseudomonadati</taxon>
        <taxon>Pseudomonadota</taxon>
        <taxon>Alphaproteobacteria</taxon>
        <taxon>Rhodobacterales</taxon>
        <taxon>Paracoccaceae</taxon>
        <taxon>Roseicitreum</taxon>
    </lineage>
</organism>
<feature type="transmembrane region" description="Helical" evidence="7">
    <location>
        <begin position="433"/>
        <end position="460"/>
    </location>
</feature>
<keyword evidence="4 7" id="KW-1133">Transmembrane helix</keyword>
<evidence type="ECO:0000313" key="9">
    <source>
        <dbReference type="EMBL" id="SDW50248.1"/>
    </source>
</evidence>
<evidence type="ECO:0000256" key="7">
    <source>
        <dbReference type="SAM" id="Phobius"/>
    </source>
</evidence>
<keyword evidence="2" id="KW-1003">Cell membrane</keyword>
<reference evidence="9 10" key="1">
    <citation type="submission" date="2016-10" db="EMBL/GenBank/DDBJ databases">
        <authorList>
            <person name="de Groot N.N."/>
        </authorList>
    </citation>
    <scope>NUCLEOTIDE SEQUENCE [LARGE SCALE GENOMIC DNA]</scope>
    <source>
        <strain evidence="9 10">CGMCC 1.8894</strain>
    </source>
</reference>
<gene>
    <name evidence="9" type="ORF">SAMN04488238_102256</name>
</gene>
<keyword evidence="3 7" id="KW-0812">Transmembrane</keyword>
<feature type="transmembrane region" description="Helical" evidence="7">
    <location>
        <begin position="861"/>
        <end position="881"/>
    </location>
</feature>
<dbReference type="EMBL" id="FNOM01000002">
    <property type="protein sequence ID" value="SDW50248.1"/>
    <property type="molecule type" value="Genomic_DNA"/>
</dbReference>
<evidence type="ECO:0000313" key="10">
    <source>
        <dbReference type="Proteomes" id="UP000198539"/>
    </source>
</evidence>
<feature type="transmembrane region" description="Helical" evidence="7">
    <location>
        <begin position="765"/>
        <end position="785"/>
    </location>
</feature>
<feature type="region of interest" description="Disordered" evidence="6">
    <location>
        <begin position="168"/>
        <end position="223"/>
    </location>
</feature>
<evidence type="ECO:0000256" key="4">
    <source>
        <dbReference type="ARBA" id="ARBA00022989"/>
    </source>
</evidence>
<dbReference type="GO" id="GO:0005886">
    <property type="term" value="C:plasma membrane"/>
    <property type="evidence" value="ECO:0007669"/>
    <property type="project" value="UniProtKB-SubCell"/>
</dbReference>